<name>A0A7S0XG92_9CHLO</name>
<organism evidence="8">
    <name type="scientific">Mantoniella antarctica</name>
    <dbReference type="NCBI Taxonomy" id="81844"/>
    <lineage>
        <taxon>Eukaryota</taxon>
        <taxon>Viridiplantae</taxon>
        <taxon>Chlorophyta</taxon>
        <taxon>Mamiellophyceae</taxon>
        <taxon>Mamiellales</taxon>
        <taxon>Mamiellaceae</taxon>
        <taxon>Mantoniella</taxon>
    </lineage>
</organism>
<feature type="transmembrane region" description="Helical" evidence="7">
    <location>
        <begin position="137"/>
        <end position="156"/>
    </location>
</feature>
<evidence type="ECO:0000256" key="5">
    <source>
        <dbReference type="ARBA" id="ARBA00022989"/>
    </source>
</evidence>
<keyword evidence="5 7" id="KW-1133">Transmembrane helix</keyword>
<feature type="transmembrane region" description="Helical" evidence="7">
    <location>
        <begin position="12"/>
        <end position="30"/>
    </location>
</feature>
<gene>
    <name evidence="8" type="ORF">MANT1106_LOCUS20008</name>
</gene>
<dbReference type="GO" id="GO:0000139">
    <property type="term" value="C:Golgi membrane"/>
    <property type="evidence" value="ECO:0007669"/>
    <property type="project" value="TreeGrafter"/>
</dbReference>
<sequence length="351" mass="38340">MSVVPSTSTALKVVGCVTGVVGSLLVYGILQERIMTRPYGEGDDAEYFTFSVFLVMNNRCVSMMVAVIILAMMQTAVAPVAPIYKYAAVSASNVVATTCQYEALKYVSFPVQTLGKCAKMIPVMIWGYAINGKSYKLVDYLIAVGVMGGCTVFAIYGPTSSKKASKGAADTGMYGIALMLGYLGFDGFTSTFQDKLFKGYQMETYNQMLWVNFSSAIISSFWLLSDASMGKAIEFIQVHPESMYDVLILSAASTCGQLCILYTIREFGALLFATIMTTRQFLSILLSCVLFMHPLTWQQWCGTAMVFAALYYQAFLKGGKKADKPEVPDDPDTEETKVLIHNGIEGKKGAM</sequence>
<dbReference type="EMBL" id="HBFC01033667">
    <property type="protein sequence ID" value="CAD8720796.1"/>
    <property type="molecule type" value="Transcribed_RNA"/>
</dbReference>
<dbReference type="InterPro" id="IPR037185">
    <property type="entry name" value="EmrE-like"/>
</dbReference>
<dbReference type="InterPro" id="IPR013657">
    <property type="entry name" value="SCL35B1-4/HUT1"/>
</dbReference>
<protein>
    <recommendedName>
        <fullName evidence="9">UAA transporter</fullName>
    </recommendedName>
</protein>
<keyword evidence="6 7" id="KW-0472">Membrane</keyword>
<dbReference type="SUPFAM" id="SSF103481">
    <property type="entry name" value="Multidrug resistance efflux transporter EmrE"/>
    <property type="match status" value="1"/>
</dbReference>
<feature type="transmembrane region" description="Helical" evidence="7">
    <location>
        <begin position="246"/>
        <end position="264"/>
    </location>
</feature>
<dbReference type="GO" id="GO:0005789">
    <property type="term" value="C:endoplasmic reticulum membrane"/>
    <property type="evidence" value="ECO:0007669"/>
    <property type="project" value="TreeGrafter"/>
</dbReference>
<comment type="similarity">
    <text evidence="2">Belongs to the nucleotide-sugar transporter family. UDP-galactose:UMP antiporter (TC 2.A.7.11) subfamily.</text>
</comment>
<reference evidence="8" key="1">
    <citation type="submission" date="2021-01" db="EMBL/GenBank/DDBJ databases">
        <authorList>
            <person name="Corre E."/>
            <person name="Pelletier E."/>
            <person name="Niang G."/>
            <person name="Scheremetjew M."/>
            <person name="Finn R."/>
            <person name="Kale V."/>
            <person name="Holt S."/>
            <person name="Cochrane G."/>
            <person name="Meng A."/>
            <person name="Brown T."/>
            <person name="Cohen L."/>
        </authorList>
    </citation>
    <scope>NUCLEOTIDE SEQUENCE</scope>
    <source>
        <strain evidence="8">SL-175</strain>
    </source>
</reference>
<dbReference type="PANTHER" id="PTHR10778">
    <property type="entry name" value="SOLUTE CARRIER FAMILY 35 MEMBER B"/>
    <property type="match status" value="1"/>
</dbReference>
<comment type="subcellular location">
    <subcellularLocation>
        <location evidence="1">Membrane</location>
        <topology evidence="1">Multi-pass membrane protein</topology>
    </subcellularLocation>
</comment>
<dbReference type="GO" id="GO:0046964">
    <property type="term" value="F:3'-phosphoadenosine 5'-phosphosulfate transmembrane transporter activity"/>
    <property type="evidence" value="ECO:0007669"/>
    <property type="project" value="TreeGrafter"/>
</dbReference>
<feature type="transmembrane region" description="Helical" evidence="7">
    <location>
        <begin position="205"/>
        <end position="225"/>
    </location>
</feature>
<accession>A0A7S0XG92</accession>
<feature type="transmembrane region" description="Helical" evidence="7">
    <location>
        <begin position="270"/>
        <end position="292"/>
    </location>
</feature>
<evidence type="ECO:0000256" key="1">
    <source>
        <dbReference type="ARBA" id="ARBA00004141"/>
    </source>
</evidence>
<feature type="transmembrane region" description="Helical" evidence="7">
    <location>
        <begin position="60"/>
        <end position="84"/>
    </location>
</feature>
<dbReference type="AlphaFoldDB" id="A0A7S0XG92"/>
<evidence type="ECO:0000256" key="2">
    <source>
        <dbReference type="ARBA" id="ARBA00008349"/>
    </source>
</evidence>
<dbReference type="Pfam" id="PF08449">
    <property type="entry name" value="UAA"/>
    <property type="match status" value="1"/>
</dbReference>
<keyword evidence="3" id="KW-0813">Transport</keyword>
<keyword evidence="4 7" id="KW-0812">Transmembrane</keyword>
<evidence type="ECO:0000256" key="3">
    <source>
        <dbReference type="ARBA" id="ARBA00022448"/>
    </source>
</evidence>
<evidence type="ECO:0008006" key="9">
    <source>
        <dbReference type="Google" id="ProtNLM"/>
    </source>
</evidence>
<evidence type="ECO:0000313" key="8">
    <source>
        <dbReference type="EMBL" id="CAD8720796.1"/>
    </source>
</evidence>
<dbReference type="PANTHER" id="PTHR10778:SF13">
    <property type="entry name" value="ADENOSINE 3'-PHOSPHO 5'-PHOSPHOSULFATE TRANSPORTER 1"/>
    <property type="match status" value="1"/>
</dbReference>
<evidence type="ECO:0000256" key="6">
    <source>
        <dbReference type="ARBA" id="ARBA00023136"/>
    </source>
</evidence>
<evidence type="ECO:0000256" key="4">
    <source>
        <dbReference type="ARBA" id="ARBA00022692"/>
    </source>
</evidence>
<proteinExistence type="inferred from homology"/>
<evidence type="ECO:0000256" key="7">
    <source>
        <dbReference type="SAM" id="Phobius"/>
    </source>
</evidence>
<feature type="transmembrane region" description="Helical" evidence="7">
    <location>
        <begin position="168"/>
        <end position="185"/>
    </location>
</feature>